<evidence type="ECO:0000256" key="1">
    <source>
        <dbReference type="SAM" id="MobiDB-lite"/>
    </source>
</evidence>
<feature type="domain" description="Transglycosylase SLT" evidence="3">
    <location>
        <begin position="75"/>
        <end position="191"/>
    </location>
</feature>
<dbReference type="InterPro" id="IPR023346">
    <property type="entry name" value="Lysozyme-like_dom_sf"/>
</dbReference>
<dbReference type="SUPFAM" id="SSF53955">
    <property type="entry name" value="Lysozyme-like"/>
    <property type="match status" value="1"/>
</dbReference>
<name>A0A953J5C9_9BACT</name>
<accession>A0A953J5C9</accession>
<proteinExistence type="predicted"/>
<feature type="signal peptide" evidence="2">
    <location>
        <begin position="1"/>
        <end position="26"/>
    </location>
</feature>
<dbReference type="Proteomes" id="UP000705867">
    <property type="component" value="Unassembled WGS sequence"/>
</dbReference>
<keyword evidence="2" id="KW-0732">Signal</keyword>
<dbReference type="Pfam" id="PF01464">
    <property type="entry name" value="SLT"/>
    <property type="match status" value="1"/>
</dbReference>
<dbReference type="CDD" id="cd13400">
    <property type="entry name" value="LT_IagB-like"/>
    <property type="match status" value="1"/>
</dbReference>
<evidence type="ECO:0000259" key="3">
    <source>
        <dbReference type="Pfam" id="PF01464"/>
    </source>
</evidence>
<comment type="caution">
    <text evidence="4">The sequence shown here is derived from an EMBL/GenBank/DDBJ whole genome shotgun (WGS) entry which is preliminary data.</text>
</comment>
<reference evidence="4" key="2">
    <citation type="submission" date="2021-08" db="EMBL/GenBank/DDBJ databases">
        <authorList>
            <person name="Dalcin Martins P."/>
        </authorList>
    </citation>
    <scope>NUCLEOTIDE SEQUENCE</scope>
    <source>
        <strain evidence="4">MAG_39</strain>
    </source>
</reference>
<feature type="compositionally biased region" description="Low complexity" evidence="1">
    <location>
        <begin position="30"/>
        <end position="43"/>
    </location>
</feature>
<feature type="region of interest" description="Disordered" evidence="1">
    <location>
        <begin position="30"/>
        <end position="51"/>
    </location>
</feature>
<dbReference type="EMBL" id="JAIOIV010000016">
    <property type="protein sequence ID" value="MBZ0154947.1"/>
    <property type="molecule type" value="Genomic_DNA"/>
</dbReference>
<feature type="chain" id="PRO_5036705092" evidence="2">
    <location>
        <begin position="27"/>
        <end position="216"/>
    </location>
</feature>
<evidence type="ECO:0000256" key="2">
    <source>
        <dbReference type="SAM" id="SignalP"/>
    </source>
</evidence>
<protein>
    <submittedName>
        <fullName evidence="4">Lytic transglycosylase domain-containing protein</fullName>
    </submittedName>
</protein>
<dbReference type="AlphaFoldDB" id="A0A953J5C9"/>
<reference evidence="4" key="1">
    <citation type="journal article" date="2021" name="bioRxiv">
        <title>Unraveling nitrogen, sulfur and carbon metabolic pathways and microbial community transcriptional responses to substrate deprivation and toxicity stresses in a bioreactor mimicking anoxic brackish coastal sediment conditions.</title>
        <authorList>
            <person name="Martins P.D."/>
            <person name="Echeveste M.J."/>
            <person name="Arshad A."/>
            <person name="Kurth J."/>
            <person name="Ouboter H."/>
            <person name="Jetten M.S.M."/>
            <person name="Welte C.U."/>
        </authorList>
    </citation>
    <scope>NUCLEOTIDE SEQUENCE</scope>
    <source>
        <strain evidence="4">MAG_39</strain>
    </source>
</reference>
<gene>
    <name evidence="4" type="ORF">K8I29_01880</name>
</gene>
<sequence length="216" mass="24730">MRIGRKAVRNVMLSLFLLFWAPLSLGAQPEQQPEQETVQEAGQGEAGEGYSPVHVQEQVQERPKTIHEMIQEAEQRASAHYRVPLELLMGIRKVESRGYPWALCINLGKGRSVSLYPRSYQEALYYLARLATDNIDIGPWQVNYHHIGKRAGVSKEQMLNPYISSMLAAYKLAYEIALNGYTWSAVGNYHSRALERKAPYIDRLKQQLRKEGYHVN</sequence>
<dbReference type="Gene3D" id="1.10.530.10">
    <property type="match status" value="1"/>
</dbReference>
<evidence type="ECO:0000313" key="5">
    <source>
        <dbReference type="Proteomes" id="UP000705867"/>
    </source>
</evidence>
<evidence type="ECO:0000313" key="4">
    <source>
        <dbReference type="EMBL" id="MBZ0154947.1"/>
    </source>
</evidence>
<dbReference type="InterPro" id="IPR008258">
    <property type="entry name" value="Transglycosylase_SLT_dom_1"/>
</dbReference>
<organism evidence="4 5">
    <name type="scientific">Candidatus Nitrobium versatile</name>
    <dbReference type="NCBI Taxonomy" id="2884831"/>
    <lineage>
        <taxon>Bacteria</taxon>
        <taxon>Pseudomonadati</taxon>
        <taxon>Nitrospirota</taxon>
        <taxon>Nitrospiria</taxon>
        <taxon>Nitrospirales</taxon>
        <taxon>Nitrospiraceae</taxon>
        <taxon>Candidatus Nitrobium</taxon>
    </lineage>
</organism>